<dbReference type="InterPro" id="IPR000160">
    <property type="entry name" value="GGDEF_dom"/>
</dbReference>
<feature type="transmembrane region" description="Helical" evidence="3">
    <location>
        <begin position="98"/>
        <end position="117"/>
    </location>
</feature>
<evidence type="ECO:0000259" key="4">
    <source>
        <dbReference type="PROSITE" id="PS50887"/>
    </source>
</evidence>
<dbReference type="PROSITE" id="PS50887">
    <property type="entry name" value="GGDEF"/>
    <property type="match status" value="1"/>
</dbReference>
<dbReference type="Proteomes" id="UP001399917">
    <property type="component" value="Unassembled WGS sequence"/>
</dbReference>
<accession>A0ABP7KFZ6</accession>
<evidence type="ECO:0000313" key="5">
    <source>
        <dbReference type="EMBL" id="GAA3874716.1"/>
    </source>
</evidence>
<evidence type="ECO:0000256" key="1">
    <source>
        <dbReference type="ARBA" id="ARBA00012528"/>
    </source>
</evidence>
<dbReference type="EC" id="2.7.7.65" evidence="1"/>
<dbReference type="Pfam" id="PF00990">
    <property type="entry name" value="GGDEF"/>
    <property type="match status" value="1"/>
</dbReference>
<comment type="caution">
    <text evidence="5">The sequence shown here is derived from an EMBL/GenBank/DDBJ whole genome shotgun (WGS) entry which is preliminary data.</text>
</comment>
<evidence type="ECO:0000256" key="3">
    <source>
        <dbReference type="SAM" id="Phobius"/>
    </source>
</evidence>
<dbReference type="PANTHER" id="PTHR45138">
    <property type="entry name" value="REGULATORY COMPONENTS OF SENSORY TRANSDUCTION SYSTEM"/>
    <property type="match status" value="1"/>
</dbReference>
<protein>
    <recommendedName>
        <fullName evidence="1">diguanylate cyclase</fullName>
        <ecNumber evidence="1">2.7.7.65</ecNumber>
    </recommendedName>
</protein>
<dbReference type="InterPro" id="IPR050469">
    <property type="entry name" value="Diguanylate_Cyclase"/>
</dbReference>
<keyword evidence="6" id="KW-1185">Reference proteome</keyword>
<dbReference type="InterPro" id="IPR043128">
    <property type="entry name" value="Rev_trsase/Diguanyl_cyclase"/>
</dbReference>
<dbReference type="SUPFAM" id="SSF55073">
    <property type="entry name" value="Nucleotide cyclase"/>
    <property type="match status" value="1"/>
</dbReference>
<organism evidence="5 6">
    <name type="scientific">Celeribacter arenosi</name>
    <dbReference type="NCBI Taxonomy" id="792649"/>
    <lineage>
        <taxon>Bacteria</taxon>
        <taxon>Pseudomonadati</taxon>
        <taxon>Pseudomonadota</taxon>
        <taxon>Alphaproteobacteria</taxon>
        <taxon>Rhodobacterales</taxon>
        <taxon>Roseobacteraceae</taxon>
        <taxon>Celeribacter</taxon>
    </lineage>
</organism>
<proteinExistence type="predicted"/>
<dbReference type="CDD" id="cd01949">
    <property type="entry name" value="GGDEF"/>
    <property type="match status" value="1"/>
</dbReference>
<sequence length="433" mass="47003">MGVLFAAIIGIFVLRELNDLSVVKWANGTHPLTALLVIMLSVAILGGGVFNRETPLRRALFLSCFVISCGHLYESNVLGTRWIMETVEKVTGGVNPDIFTGSNTAIVIAALSLGALLRRRFERIALIIVLAGLIPITYAFLSYTLGQSGGYGAMSPMSLMALTLLAAAKVLSFSRTAYLRPILTNTVWARFARGQIAAMILGVWVIGLLGTEIISEGQSEWTLSAVISFFIVTILVSGPRIARVERDNRMMARELARKVVLDPMTGLLNRRGAIDYLNDVSAPDKADVALDPARKVGVILADIDHFKRVNDTSGHQVGDEVIIDVARRMKECLRASDVLVRWGGEEFLILLADCDLTGTLDTAESLRSAVAQHVSWHDPACGNVHVTLSMGVAVYNVAAVPSVDMVIREADAALYMAKFSGRNRVQSPILRLN</sequence>
<feature type="transmembrane region" description="Helical" evidence="3">
    <location>
        <begin position="59"/>
        <end position="78"/>
    </location>
</feature>
<dbReference type="InterPro" id="IPR029787">
    <property type="entry name" value="Nucleotide_cyclase"/>
</dbReference>
<gene>
    <name evidence="5" type="ORF">GCM10022404_25680</name>
</gene>
<dbReference type="SMART" id="SM00267">
    <property type="entry name" value="GGDEF"/>
    <property type="match status" value="1"/>
</dbReference>
<dbReference type="Gene3D" id="3.30.70.270">
    <property type="match status" value="1"/>
</dbReference>
<keyword evidence="3" id="KW-1133">Transmembrane helix</keyword>
<dbReference type="NCBIfam" id="TIGR00254">
    <property type="entry name" value="GGDEF"/>
    <property type="match status" value="1"/>
</dbReference>
<evidence type="ECO:0000256" key="2">
    <source>
        <dbReference type="ARBA" id="ARBA00034247"/>
    </source>
</evidence>
<dbReference type="PANTHER" id="PTHR45138:SF9">
    <property type="entry name" value="DIGUANYLATE CYCLASE DGCM-RELATED"/>
    <property type="match status" value="1"/>
</dbReference>
<keyword evidence="3" id="KW-0472">Membrane</keyword>
<keyword evidence="3" id="KW-0812">Transmembrane</keyword>
<comment type="catalytic activity">
    <reaction evidence="2">
        <text>2 GTP = 3',3'-c-di-GMP + 2 diphosphate</text>
        <dbReference type="Rhea" id="RHEA:24898"/>
        <dbReference type="ChEBI" id="CHEBI:33019"/>
        <dbReference type="ChEBI" id="CHEBI:37565"/>
        <dbReference type="ChEBI" id="CHEBI:58805"/>
        <dbReference type="EC" id="2.7.7.65"/>
    </reaction>
</comment>
<reference evidence="6" key="1">
    <citation type="journal article" date="2019" name="Int. J. Syst. Evol. Microbiol.">
        <title>The Global Catalogue of Microorganisms (GCM) 10K type strain sequencing project: providing services to taxonomists for standard genome sequencing and annotation.</title>
        <authorList>
            <consortium name="The Broad Institute Genomics Platform"/>
            <consortium name="The Broad Institute Genome Sequencing Center for Infectious Disease"/>
            <person name="Wu L."/>
            <person name="Ma J."/>
        </authorList>
    </citation>
    <scope>NUCLEOTIDE SEQUENCE [LARGE SCALE GENOMIC DNA]</scope>
    <source>
        <strain evidence="6">JCM 17190</strain>
    </source>
</reference>
<name>A0ABP7KFZ6_9RHOB</name>
<feature type="transmembrane region" description="Helical" evidence="3">
    <location>
        <begin position="29"/>
        <end position="50"/>
    </location>
</feature>
<feature type="transmembrane region" description="Helical" evidence="3">
    <location>
        <begin position="124"/>
        <end position="145"/>
    </location>
</feature>
<feature type="transmembrane region" description="Helical" evidence="3">
    <location>
        <begin position="221"/>
        <end position="242"/>
    </location>
</feature>
<evidence type="ECO:0000313" key="6">
    <source>
        <dbReference type="Proteomes" id="UP001399917"/>
    </source>
</evidence>
<feature type="domain" description="GGDEF" evidence="4">
    <location>
        <begin position="294"/>
        <end position="430"/>
    </location>
</feature>
<feature type="transmembrane region" description="Helical" evidence="3">
    <location>
        <begin position="151"/>
        <end position="171"/>
    </location>
</feature>
<dbReference type="EMBL" id="BAABDF010000007">
    <property type="protein sequence ID" value="GAA3874716.1"/>
    <property type="molecule type" value="Genomic_DNA"/>
</dbReference>
<feature type="transmembrane region" description="Helical" evidence="3">
    <location>
        <begin position="191"/>
        <end position="209"/>
    </location>
</feature>